<evidence type="ECO:0000313" key="2">
    <source>
        <dbReference type="Proteomes" id="UP001054846"/>
    </source>
</evidence>
<sequence>MDYKGWEILIREEWNGIAVDCIAPDGRVHPSFFCFSSEEAAVDHARDCIDSKIRAVPEAIAS</sequence>
<dbReference type="EMBL" id="CP063845">
    <property type="protein sequence ID" value="UFP96525.1"/>
    <property type="molecule type" value="Genomic_DNA"/>
</dbReference>
<proteinExistence type="predicted"/>
<dbReference type="Proteomes" id="UP001054846">
    <property type="component" value="Chromosome"/>
</dbReference>
<dbReference type="RefSeq" id="WP_230843762.1">
    <property type="nucleotide sequence ID" value="NZ_CP063845.1"/>
</dbReference>
<reference evidence="1 2" key="1">
    <citation type="journal article" date="2021" name="Genome Biol. Evol.">
        <title>Complete Genome Sequencing of a Novel Gloeobacter Species from a Waterfall Cave in Mexico.</title>
        <authorList>
            <person name="Saw J.H."/>
            <person name="Cardona T."/>
            <person name="Montejano G."/>
        </authorList>
    </citation>
    <scope>NUCLEOTIDE SEQUENCE [LARGE SCALE GENOMIC DNA]</scope>
    <source>
        <strain evidence="1">MG652769</strain>
    </source>
</reference>
<organism evidence="1 2">
    <name type="scientific">Gloeobacter morelensis MG652769</name>
    <dbReference type="NCBI Taxonomy" id="2781736"/>
    <lineage>
        <taxon>Bacteria</taxon>
        <taxon>Bacillati</taxon>
        <taxon>Cyanobacteriota</taxon>
        <taxon>Cyanophyceae</taxon>
        <taxon>Gloeobacterales</taxon>
        <taxon>Gloeobacteraceae</taxon>
        <taxon>Gloeobacter</taxon>
        <taxon>Gloeobacter morelensis</taxon>
    </lineage>
</organism>
<evidence type="ECO:0000313" key="1">
    <source>
        <dbReference type="EMBL" id="UFP96525.1"/>
    </source>
</evidence>
<protein>
    <submittedName>
        <fullName evidence="1">Uncharacterized protein</fullName>
    </submittedName>
</protein>
<name>A0ABY3PS55_9CYAN</name>
<gene>
    <name evidence="1" type="ORF">ISF26_10060</name>
</gene>
<accession>A0ABY3PS55</accession>
<keyword evidence="2" id="KW-1185">Reference proteome</keyword>